<evidence type="ECO:0000256" key="5">
    <source>
        <dbReference type="ARBA" id="ARBA00022448"/>
    </source>
</evidence>
<dbReference type="GO" id="GO:0000407">
    <property type="term" value="C:phagophore assembly site"/>
    <property type="evidence" value="ECO:0000318"/>
    <property type="project" value="GO_Central"/>
</dbReference>
<sequence length="1779" mass="197692">MLSNFAKSAESVFYRLAIKKVCKFLLKKKLGQLILGDIDLNQLDVQLSNGTIQLSDLALNVDFINKKFGEAAVLVVKEGSIGSLTVRLPWKRRNCEIEVEELEIVLAPGRKRSSQAADEPSTSGQDSNTYTSHGFTTPEQDLVNSTMTNPSVDIHEGVKTIAKMVKWLLTSFHVKIKKMIVALDPFLEEPKEKGFSRTLVLRIGEVQCGTGISEDVDLDSQRTVDGFLGLSQLTNFLKFDGAVLEFLQLDDFGNKSAFPCTPVITGEKGGFSGTIKLSIPWKNGSLDIRKLDADVFIDPLEIRLQPSSLKSFMYLMHVFEELENDHKSFMDNKPNESVYYNASFHGYSSEFSSDKPSQKPETESYLDALLRGSHLISDWMTSPVTSNLDTKTEEPDIDASVDQFFECFDELRTSQSALGNSGMWNWTCSVFSAITAASNLASGSLHIPSGMCKFNNFLKKMKLKVSSLTVYLYNVYDSCFCTMFMILVSQCDAEQKHVETSLKARITHIVILFSFVDEDKKPSCIHYINADFHEMQLMLQVCPRESNFEASVNHIEVADHFSNTSDSNVKTQDSLIRKKQAAVEGACPPLSFQVQSDSPNVSQRGYRGIYSDDVAKVLILKTSGVTQCQFITPTVSQDVKSQPKSFSIKLPPLVFWVNFHLITTVLDLFKEIEKSREIYVKKDLSASISGDINITPNHSHREVLRGNIFLLDARMVLCFPCEKNQNQEYKTYLSWNEFIVIDFSSPLPLGKVKSSQRFRVTPSRSFHLSVGNISVYFVNDMQNLKFRVERVLSVFDKTGHPSVFSMIFQDNAVTGPWITKKAKILSTSDGTTSRNKSTGKGHGFAFVTTTKDLEDFNTQTREEMVLTSSFFIHARLSPVTINLNSSLYQNIHNLSHQITDWLSHISPNQVPTTQKHSSSQSSIFLECNLVEISVAMEGMKDSIRNELPGSWCNLKLKVGNFELLTVSNTGGICGASFLWVGHGEGDLLGSTTEVSGKNFLLISCENSTKGRGNGEGSNILSSRLPGSDIIHMWDPQTFMSQVSINIRCATIVAIGGRLDWFDAIISFFSQTSTESDQKEDTISGSSFVLNLIDIGLSYEPYSSNPTSQQDSEPRVSGFLASSSLKLSNVSSPNSVQKEYEIKGHDLGLLLCEESGVKNLERSYSEQNLRRFGYVKVAEETHIEAVLRTNCVNGHEWEMECHESHIVLETCQDSTSGLARLAAQIQQIFAPDVEESIVHLQTRWDDVQMSQESCKSRSSSHHSASSSSEFHETYTVNLMDEISEGAFDLNESHEFVPPVKVPFQMFGLEDSGLEFIDGYFNNQSSSGKTVILKETEGQVGSGWYGDSLLTIVEDHVFGNGEKTKSKHFVESGPSKKVKGRVVLKNMDVRWTLYGGLHWQYTTDSCMRNKDIGLEFKLSKMGFQYDMFPDGEITVSKLSVSIQDLCLDDVSNRAPWRQILGCYQSKDRPRESCSRALKFDLESVRPHPSIPLEEYSTHTWQISLFQKFSITPVVVRVDYIPSRVDLPALGHGKYVELVNLFQWKGVELQLKNVQAVGVYGWSSVCETIIGQWLEDISQNQVHKLLKGLPPIRSLVAIGSSAAKLVSLPVKNYKKDRRLVKGMQRGTIGFLRSVSLEAIGLGAHLAAGVHAILLQAEEIISTTSPTSIPRPIQTRVNPYGRPSQPKDARQGIQQAFETMSDGIGRSASALVQAPLKKYQRGAGVGSALSTAVQAAPGAAIAPASAAARAVHSALLGVRNSLDPEHKKDSMDKYLGTTQSQPL</sequence>
<evidence type="ECO:0000256" key="7">
    <source>
        <dbReference type="ARBA" id="ARBA00023006"/>
    </source>
</evidence>
<dbReference type="GO" id="GO:0034045">
    <property type="term" value="C:phagophore assembly site membrane"/>
    <property type="evidence" value="ECO:0007669"/>
    <property type="project" value="UniProtKB-SubCell"/>
</dbReference>
<feature type="compositionally biased region" description="Basic and acidic residues" evidence="12">
    <location>
        <begin position="1758"/>
        <end position="1768"/>
    </location>
</feature>
<evidence type="ECO:0000256" key="12">
    <source>
        <dbReference type="SAM" id="MobiDB-lite"/>
    </source>
</evidence>
<evidence type="ECO:0000313" key="13">
    <source>
        <dbReference type="EMBL" id="KAJ0186468.1"/>
    </source>
</evidence>
<comment type="subcellular location">
    <subcellularLocation>
        <location evidence="1">Endoplasmic reticulum membrane</location>
        <topology evidence="1">Peripheral membrane protein</topology>
    </subcellularLocation>
    <subcellularLocation>
        <location evidence="2">Preautophagosomal structure membrane</location>
        <topology evidence="2">Peripheral membrane protein</topology>
    </subcellularLocation>
</comment>
<keyword evidence="9" id="KW-0472">Membrane</keyword>
<organism evidence="13 14">
    <name type="scientific">Lactuca sativa</name>
    <name type="common">Garden lettuce</name>
    <dbReference type="NCBI Taxonomy" id="4236"/>
    <lineage>
        <taxon>Eukaryota</taxon>
        <taxon>Viridiplantae</taxon>
        <taxon>Streptophyta</taxon>
        <taxon>Embryophyta</taxon>
        <taxon>Tracheophyta</taxon>
        <taxon>Spermatophyta</taxon>
        <taxon>Magnoliopsida</taxon>
        <taxon>eudicotyledons</taxon>
        <taxon>Gunneridae</taxon>
        <taxon>Pentapetalae</taxon>
        <taxon>asterids</taxon>
        <taxon>campanulids</taxon>
        <taxon>Asterales</taxon>
        <taxon>Asteraceae</taxon>
        <taxon>Cichorioideae</taxon>
        <taxon>Cichorieae</taxon>
        <taxon>Lactucinae</taxon>
        <taxon>Lactuca</taxon>
    </lineage>
</organism>
<evidence type="ECO:0000256" key="9">
    <source>
        <dbReference type="ARBA" id="ARBA00023136"/>
    </source>
</evidence>
<comment type="caution">
    <text evidence="13">The sequence shown here is derived from an EMBL/GenBank/DDBJ whole genome shotgun (WGS) entry which is preliminary data.</text>
</comment>
<evidence type="ECO:0000313" key="14">
    <source>
        <dbReference type="Proteomes" id="UP000235145"/>
    </source>
</evidence>
<evidence type="ECO:0000256" key="3">
    <source>
        <dbReference type="ARBA" id="ARBA00009714"/>
    </source>
</evidence>
<dbReference type="Pfam" id="PF13329">
    <property type="entry name" value="ATG2_CAD"/>
    <property type="match status" value="2"/>
</dbReference>
<evidence type="ECO:0000256" key="2">
    <source>
        <dbReference type="ARBA" id="ARBA00004623"/>
    </source>
</evidence>
<comment type="catalytic activity">
    <reaction evidence="11">
        <text>a 1,2-diacyl-sn-glycero-3-phosphoethanolamine(in) = a 1,2-diacyl-sn-glycero-3-phosphoethanolamine(out)</text>
        <dbReference type="Rhea" id="RHEA:38895"/>
        <dbReference type="ChEBI" id="CHEBI:64612"/>
    </reaction>
</comment>
<keyword evidence="6" id="KW-0256">Endoplasmic reticulum</keyword>
<gene>
    <name evidence="13" type="ORF">LSAT_V11C900500250</name>
</gene>
<dbReference type="GO" id="GO:0000422">
    <property type="term" value="P:autophagy of mitochondrion"/>
    <property type="evidence" value="ECO:0000318"/>
    <property type="project" value="GO_Central"/>
</dbReference>
<evidence type="ECO:0000256" key="11">
    <source>
        <dbReference type="ARBA" id="ARBA00024615"/>
    </source>
</evidence>
<dbReference type="PANTHER" id="PTHR13190:SF1">
    <property type="entry name" value="AUTOPHAGY-RELATED 2, ISOFORM A"/>
    <property type="match status" value="1"/>
</dbReference>
<evidence type="ECO:0000256" key="8">
    <source>
        <dbReference type="ARBA" id="ARBA00023055"/>
    </source>
</evidence>
<dbReference type="PANTHER" id="PTHR13190">
    <property type="entry name" value="AUTOPHAGY-RELATED 2, ISOFORM A"/>
    <property type="match status" value="1"/>
</dbReference>
<keyword evidence="5" id="KW-0813">Transport</keyword>
<dbReference type="GO" id="GO:0061908">
    <property type="term" value="C:phagophore"/>
    <property type="evidence" value="ECO:0000318"/>
    <property type="project" value="GO_Central"/>
</dbReference>
<evidence type="ECO:0000256" key="6">
    <source>
        <dbReference type="ARBA" id="ARBA00022824"/>
    </source>
</evidence>
<name>A0A9R1UG67_LACSA</name>
<evidence type="ECO:0000256" key="1">
    <source>
        <dbReference type="ARBA" id="ARBA00004406"/>
    </source>
</evidence>
<keyword evidence="8" id="KW-0445">Lipid transport</keyword>
<comment type="similarity">
    <text evidence="3">Belongs to the ATG2 family.</text>
</comment>
<feature type="region of interest" description="Disordered" evidence="12">
    <location>
        <begin position="1758"/>
        <end position="1779"/>
    </location>
</feature>
<comment type="catalytic activity">
    <reaction evidence="10">
        <text>a 1,2-diacyl-sn-glycero-3-phospho-L-serine(in) = a 1,2-diacyl-sn-glycero-3-phospho-L-serine(out)</text>
        <dbReference type="Rhea" id="RHEA:38663"/>
        <dbReference type="ChEBI" id="CHEBI:57262"/>
    </reaction>
</comment>
<dbReference type="GO" id="GO:0005789">
    <property type="term" value="C:endoplasmic reticulum membrane"/>
    <property type="evidence" value="ECO:0007669"/>
    <property type="project" value="UniProtKB-SubCell"/>
</dbReference>
<dbReference type="GO" id="GO:0006869">
    <property type="term" value="P:lipid transport"/>
    <property type="evidence" value="ECO:0007669"/>
    <property type="project" value="UniProtKB-KW"/>
</dbReference>
<dbReference type="GO" id="GO:0043495">
    <property type="term" value="F:protein-membrane adaptor activity"/>
    <property type="evidence" value="ECO:0000318"/>
    <property type="project" value="GO_Central"/>
</dbReference>
<evidence type="ECO:0000256" key="10">
    <source>
        <dbReference type="ARBA" id="ARBA00024479"/>
    </source>
</evidence>
<dbReference type="GO" id="GO:0032266">
    <property type="term" value="F:phosphatidylinositol-3-phosphate binding"/>
    <property type="evidence" value="ECO:0000318"/>
    <property type="project" value="GO_Central"/>
</dbReference>
<dbReference type="InterPro" id="IPR026849">
    <property type="entry name" value="ATG2"/>
</dbReference>
<dbReference type="GO" id="GO:0000045">
    <property type="term" value="P:autophagosome assembly"/>
    <property type="evidence" value="ECO:0000318"/>
    <property type="project" value="GO_Central"/>
</dbReference>
<reference evidence="13 14" key="1">
    <citation type="journal article" date="2017" name="Nat. Commun.">
        <title>Genome assembly with in vitro proximity ligation data and whole-genome triplication in lettuce.</title>
        <authorList>
            <person name="Reyes-Chin-Wo S."/>
            <person name="Wang Z."/>
            <person name="Yang X."/>
            <person name="Kozik A."/>
            <person name="Arikit S."/>
            <person name="Song C."/>
            <person name="Xia L."/>
            <person name="Froenicke L."/>
            <person name="Lavelle D.O."/>
            <person name="Truco M.J."/>
            <person name="Xia R."/>
            <person name="Zhu S."/>
            <person name="Xu C."/>
            <person name="Xu H."/>
            <person name="Xu X."/>
            <person name="Cox K."/>
            <person name="Korf I."/>
            <person name="Meyers B.C."/>
            <person name="Michelmore R.W."/>
        </authorList>
    </citation>
    <scope>NUCLEOTIDE SEQUENCE [LARGE SCALE GENOMIC DNA]</scope>
    <source>
        <strain evidence="14">cv. Salinas</strain>
        <tissue evidence="13">Seedlings</tissue>
    </source>
</reference>
<protein>
    <recommendedName>
        <fullName evidence="4">Autophagy-related protein 2</fullName>
    </recommendedName>
</protein>
<keyword evidence="7" id="KW-0072">Autophagy</keyword>
<dbReference type="EMBL" id="NBSK02000009">
    <property type="protein sequence ID" value="KAJ0186468.1"/>
    <property type="molecule type" value="Genomic_DNA"/>
</dbReference>
<accession>A0A9R1UG67</accession>
<feature type="region of interest" description="Disordered" evidence="12">
    <location>
        <begin position="110"/>
        <end position="148"/>
    </location>
</feature>
<keyword evidence="14" id="KW-1185">Reference proteome</keyword>
<evidence type="ECO:0000256" key="4">
    <source>
        <dbReference type="ARBA" id="ARBA00018070"/>
    </source>
</evidence>
<proteinExistence type="inferred from homology"/>
<dbReference type="GO" id="GO:0000425">
    <property type="term" value="P:pexophagy"/>
    <property type="evidence" value="ECO:0000318"/>
    <property type="project" value="GO_Central"/>
</dbReference>
<feature type="compositionally biased region" description="Polar residues" evidence="12">
    <location>
        <begin position="114"/>
        <end position="148"/>
    </location>
</feature>
<dbReference type="GO" id="GO:0061709">
    <property type="term" value="P:reticulophagy"/>
    <property type="evidence" value="ECO:0000318"/>
    <property type="project" value="GO_Central"/>
</dbReference>
<dbReference type="GO" id="GO:0034727">
    <property type="term" value="P:piecemeal microautophagy of the nucleus"/>
    <property type="evidence" value="ECO:0000318"/>
    <property type="project" value="GO_Central"/>
</dbReference>
<dbReference type="Proteomes" id="UP000235145">
    <property type="component" value="Unassembled WGS sequence"/>
</dbReference>
<dbReference type="GO" id="GO:0061723">
    <property type="term" value="P:glycophagy"/>
    <property type="evidence" value="ECO:0000318"/>
    <property type="project" value="GO_Central"/>
</dbReference>